<evidence type="ECO:0000313" key="1">
    <source>
        <dbReference type="EMBL" id="GBM91473.1"/>
    </source>
</evidence>
<reference evidence="1 2" key="1">
    <citation type="journal article" date="2019" name="Sci. Rep.">
        <title>Orb-weaving spider Araneus ventricosus genome elucidates the spidroin gene catalogue.</title>
        <authorList>
            <person name="Kono N."/>
            <person name="Nakamura H."/>
            <person name="Ohtoshi R."/>
            <person name="Moran D.A.P."/>
            <person name="Shinohara A."/>
            <person name="Yoshida Y."/>
            <person name="Fujiwara M."/>
            <person name="Mori M."/>
            <person name="Tomita M."/>
            <person name="Arakawa K."/>
        </authorList>
    </citation>
    <scope>NUCLEOTIDE SEQUENCE [LARGE SCALE GENOMIC DNA]</scope>
</reference>
<gene>
    <name evidence="1" type="ORF">AVEN_229749_1</name>
</gene>
<evidence type="ECO:0000313" key="2">
    <source>
        <dbReference type="Proteomes" id="UP000499080"/>
    </source>
</evidence>
<dbReference type="AlphaFoldDB" id="A0A4Y2JM64"/>
<accession>A0A4Y2JM64</accession>
<keyword evidence="2" id="KW-1185">Reference proteome</keyword>
<sequence>MEPGGLVVRSRLRSRMAKTRNPHPTEDPPCLWAWCTVNMTWVKRPPAGVAQKYPHWPGLPKKGVRPVEDQRGDLHQHVEDGIYWVQ</sequence>
<protein>
    <submittedName>
        <fullName evidence="1">Uncharacterized protein</fullName>
    </submittedName>
</protein>
<dbReference type="EMBL" id="BGPR01191075">
    <property type="protein sequence ID" value="GBM91473.1"/>
    <property type="molecule type" value="Genomic_DNA"/>
</dbReference>
<organism evidence="1 2">
    <name type="scientific">Araneus ventricosus</name>
    <name type="common">Orbweaver spider</name>
    <name type="synonym">Epeira ventricosa</name>
    <dbReference type="NCBI Taxonomy" id="182803"/>
    <lineage>
        <taxon>Eukaryota</taxon>
        <taxon>Metazoa</taxon>
        <taxon>Ecdysozoa</taxon>
        <taxon>Arthropoda</taxon>
        <taxon>Chelicerata</taxon>
        <taxon>Arachnida</taxon>
        <taxon>Araneae</taxon>
        <taxon>Araneomorphae</taxon>
        <taxon>Entelegynae</taxon>
        <taxon>Araneoidea</taxon>
        <taxon>Araneidae</taxon>
        <taxon>Araneus</taxon>
    </lineage>
</organism>
<dbReference type="Proteomes" id="UP000499080">
    <property type="component" value="Unassembled WGS sequence"/>
</dbReference>
<comment type="caution">
    <text evidence="1">The sequence shown here is derived from an EMBL/GenBank/DDBJ whole genome shotgun (WGS) entry which is preliminary data.</text>
</comment>
<proteinExistence type="predicted"/>
<name>A0A4Y2JM64_ARAVE</name>